<feature type="domain" description="MobA-like NTP transferase" evidence="9">
    <location>
        <begin position="9"/>
        <end position="136"/>
    </location>
</feature>
<dbReference type="GO" id="GO:0003977">
    <property type="term" value="F:UDP-N-acetylglucosamine diphosphorylase activity"/>
    <property type="evidence" value="ECO:0007669"/>
    <property type="project" value="UniProtKB-EC"/>
</dbReference>
<evidence type="ECO:0000256" key="3">
    <source>
        <dbReference type="ARBA" id="ARBA00022679"/>
    </source>
</evidence>
<dbReference type="Proteomes" id="UP000886069">
    <property type="component" value="Unassembled WGS sequence"/>
</dbReference>
<keyword evidence="5" id="KW-0012">Acyltransferase</keyword>
<comment type="function">
    <text evidence="8">Catalyzes the last two sequential reactions in the de novo biosynthetic pathway for UDP-N-acetylglucosamine (UDP-GlcNAc). The C-terminal domain catalyzes the transfer of acetyl group from acetyl coenzyme A to glucosamine-1-phosphate (GlcN-1-P) to produce N-acetylglucosamine-1-phosphate (GlcNAc-1-P), which is converted into UDP-GlcNAc by the transfer of uridine 5-monophosphate (from uridine 5-triphosphate), a reaction catalyzed by the N-terminal domain.</text>
</comment>
<comment type="catalytic activity">
    <reaction evidence="7">
        <text>N-acetyl-alpha-D-glucosamine 1-phosphate + UTP + H(+) = UDP-N-acetyl-alpha-D-glucosamine + diphosphate</text>
        <dbReference type="Rhea" id="RHEA:13509"/>
        <dbReference type="ChEBI" id="CHEBI:15378"/>
        <dbReference type="ChEBI" id="CHEBI:33019"/>
        <dbReference type="ChEBI" id="CHEBI:46398"/>
        <dbReference type="ChEBI" id="CHEBI:57705"/>
        <dbReference type="ChEBI" id="CHEBI:57776"/>
        <dbReference type="EC" id="2.7.7.23"/>
    </reaction>
</comment>
<protein>
    <recommendedName>
        <fullName evidence="9">MobA-like NTP transferase domain-containing protein</fullName>
    </recommendedName>
</protein>
<evidence type="ECO:0000259" key="9">
    <source>
        <dbReference type="Pfam" id="PF12804"/>
    </source>
</evidence>
<proteinExistence type="inferred from homology"/>
<dbReference type="EMBL" id="DSEC01000268">
    <property type="protein sequence ID" value="HER43567.1"/>
    <property type="molecule type" value="Genomic_DNA"/>
</dbReference>
<comment type="similarity">
    <text evidence="1">In the C-terminal section; belongs to the transferase hexapeptide repeat family.</text>
</comment>
<dbReference type="PANTHER" id="PTHR43584:SF3">
    <property type="entry name" value="BIFUNCTIONAL PROTEIN GLMU"/>
    <property type="match status" value="1"/>
</dbReference>
<dbReference type="CDD" id="cd02540">
    <property type="entry name" value="GT2_GlmU_N_bac"/>
    <property type="match status" value="1"/>
</dbReference>
<dbReference type="GO" id="GO:0019134">
    <property type="term" value="F:glucosamine-1-phosphate N-acetyltransferase activity"/>
    <property type="evidence" value="ECO:0007669"/>
    <property type="project" value="UniProtKB-EC"/>
</dbReference>
<comment type="similarity">
    <text evidence="2">In the N-terminal section; belongs to the N-acetylglucosamine-1-phosphate uridyltransferase family.</text>
</comment>
<keyword evidence="4" id="KW-0548">Nucleotidyltransferase</keyword>
<evidence type="ECO:0000256" key="1">
    <source>
        <dbReference type="ARBA" id="ARBA00007707"/>
    </source>
</evidence>
<comment type="caution">
    <text evidence="10">The sequence shown here is derived from an EMBL/GenBank/DDBJ whole genome shotgun (WGS) entry which is preliminary data.</text>
</comment>
<gene>
    <name evidence="10" type="ORF">ENO08_03820</name>
</gene>
<keyword evidence="3" id="KW-0808">Transferase</keyword>
<organism evidence="10">
    <name type="scientific">Eiseniibacteriota bacterium</name>
    <dbReference type="NCBI Taxonomy" id="2212470"/>
    <lineage>
        <taxon>Bacteria</taxon>
        <taxon>Candidatus Eiseniibacteriota</taxon>
    </lineage>
</organism>
<evidence type="ECO:0000256" key="4">
    <source>
        <dbReference type="ARBA" id="ARBA00022695"/>
    </source>
</evidence>
<dbReference type="SUPFAM" id="SSF53448">
    <property type="entry name" value="Nucleotide-diphospho-sugar transferases"/>
    <property type="match status" value="1"/>
</dbReference>
<evidence type="ECO:0000256" key="6">
    <source>
        <dbReference type="ARBA" id="ARBA00048247"/>
    </source>
</evidence>
<evidence type="ECO:0000256" key="2">
    <source>
        <dbReference type="ARBA" id="ARBA00007947"/>
    </source>
</evidence>
<accession>A0A7V2AUR9</accession>
<evidence type="ECO:0000313" key="10">
    <source>
        <dbReference type="EMBL" id="HER43567.1"/>
    </source>
</evidence>
<evidence type="ECO:0000256" key="5">
    <source>
        <dbReference type="ARBA" id="ARBA00023315"/>
    </source>
</evidence>
<dbReference type="InterPro" id="IPR029044">
    <property type="entry name" value="Nucleotide-diphossugar_trans"/>
</dbReference>
<reference evidence="10" key="1">
    <citation type="journal article" date="2020" name="mSystems">
        <title>Genome- and Community-Level Interaction Insights into Carbon Utilization and Element Cycling Functions of Hydrothermarchaeota in Hydrothermal Sediment.</title>
        <authorList>
            <person name="Zhou Z."/>
            <person name="Liu Y."/>
            <person name="Xu W."/>
            <person name="Pan J."/>
            <person name="Luo Z.H."/>
            <person name="Li M."/>
        </authorList>
    </citation>
    <scope>NUCLEOTIDE SEQUENCE [LARGE SCALE GENOMIC DNA]</scope>
    <source>
        <strain evidence="10">SpSt-1233</strain>
    </source>
</reference>
<evidence type="ECO:0000256" key="8">
    <source>
        <dbReference type="ARBA" id="ARBA00049628"/>
    </source>
</evidence>
<dbReference type="PANTHER" id="PTHR43584">
    <property type="entry name" value="NUCLEOTIDYL TRANSFERASE"/>
    <property type="match status" value="1"/>
</dbReference>
<sequence length="248" mass="27029">MAGRDELAVLVLAAGEGTRMKSDLAKVLHKVGGRTMISRVIGTVRGVDASKVLVVIGHQAESVKRELSGERVEFVLQSERLGTGHAVMMAESPLSGFTGTLVVLNGDTPLLRTETLEAFIAFHRKAGNAATVLSARLDDPSGYGRIVRGDSGAFERIVEHKDATEEQRGIPEINSGIFCFECPDLFSALERLDRRNAQGEYYLTDVMGILRDQGKRVDAFTSDRCVEILGINDLEQLEAAERLLRDDG</sequence>
<dbReference type="InterPro" id="IPR050065">
    <property type="entry name" value="GlmU-like"/>
</dbReference>
<evidence type="ECO:0000256" key="7">
    <source>
        <dbReference type="ARBA" id="ARBA00048493"/>
    </source>
</evidence>
<dbReference type="Gene3D" id="3.90.550.10">
    <property type="entry name" value="Spore Coat Polysaccharide Biosynthesis Protein SpsA, Chain A"/>
    <property type="match status" value="1"/>
</dbReference>
<dbReference type="AlphaFoldDB" id="A0A7V2AUR9"/>
<name>A0A7V2AUR9_UNCEI</name>
<dbReference type="Pfam" id="PF12804">
    <property type="entry name" value="NTP_transf_3"/>
    <property type="match status" value="1"/>
</dbReference>
<dbReference type="InterPro" id="IPR025877">
    <property type="entry name" value="MobA-like_NTP_Trfase"/>
</dbReference>
<comment type="catalytic activity">
    <reaction evidence="6">
        <text>alpha-D-glucosamine 1-phosphate + acetyl-CoA = N-acetyl-alpha-D-glucosamine 1-phosphate + CoA + H(+)</text>
        <dbReference type="Rhea" id="RHEA:13725"/>
        <dbReference type="ChEBI" id="CHEBI:15378"/>
        <dbReference type="ChEBI" id="CHEBI:57287"/>
        <dbReference type="ChEBI" id="CHEBI:57288"/>
        <dbReference type="ChEBI" id="CHEBI:57776"/>
        <dbReference type="ChEBI" id="CHEBI:58516"/>
        <dbReference type="EC" id="2.3.1.157"/>
    </reaction>
</comment>